<feature type="domain" description="GP-PDE" evidence="1">
    <location>
        <begin position="32"/>
        <end position="267"/>
    </location>
</feature>
<dbReference type="InterPro" id="IPR032160">
    <property type="entry name" value="DUF4996"/>
</dbReference>
<accession>A0A1M6E833</accession>
<name>A0A1M6E833_9FLAO</name>
<dbReference type="GO" id="GO:0005886">
    <property type="term" value="C:plasma membrane"/>
    <property type="evidence" value="ECO:0007669"/>
    <property type="project" value="TreeGrafter"/>
</dbReference>
<evidence type="ECO:0000313" key="2">
    <source>
        <dbReference type="EMBL" id="SHI81684.1"/>
    </source>
</evidence>
<dbReference type="CDD" id="cd08566">
    <property type="entry name" value="GDPD_AtGDE_like"/>
    <property type="match status" value="1"/>
</dbReference>
<dbReference type="GO" id="GO:0006580">
    <property type="term" value="P:ethanolamine metabolic process"/>
    <property type="evidence" value="ECO:0007669"/>
    <property type="project" value="TreeGrafter"/>
</dbReference>
<protein>
    <submittedName>
        <fullName evidence="2">Glycerophosphoryl diester phosphodiesterase</fullName>
    </submittedName>
</protein>
<evidence type="ECO:0000259" key="1">
    <source>
        <dbReference type="PROSITE" id="PS51704"/>
    </source>
</evidence>
<keyword evidence="3" id="KW-1185">Reference proteome</keyword>
<sequence length="303" mass="34825">MKIRKNFLFFFLFAFFSLKSQSVDIRDNDDYVFVSAHRGDWIFAPENSLKALENAITLGVDIMETDVWLTKDDQLVIMHDKTLDRTTNGTGKIAEKTLAEIKTLRLKNGQGILTNETVPTLEEYILAAKGRIYLYLDKAGQVNSDKTVEYKLQAILALLKKHQALGQAIFVLDMPYSKAYNIFGEDLKKIIYCPVVEDGIKDLDNYISEYRKKLKPLMYQFRIKTLEDKSYSYIPKLKADGTKLFVAATWAHHTAGHDDFISIEKGGAYGWQWLITQGFTVIETNYPHNLIDYLKTTGRRARH</sequence>
<gene>
    <name evidence="2" type="ORF">SAMN05443429_10517</name>
</gene>
<dbReference type="GO" id="GO:0070291">
    <property type="term" value="P:N-acylethanolamine metabolic process"/>
    <property type="evidence" value="ECO:0007669"/>
    <property type="project" value="TreeGrafter"/>
</dbReference>
<dbReference type="AlphaFoldDB" id="A0A1M6E833"/>
<dbReference type="STRING" id="1118202.SAMN05443429_10517"/>
<proteinExistence type="predicted"/>
<organism evidence="2 3">
    <name type="scientific">Cruoricaptor ignavus</name>
    <dbReference type="NCBI Taxonomy" id="1118202"/>
    <lineage>
        <taxon>Bacteria</taxon>
        <taxon>Pseudomonadati</taxon>
        <taxon>Bacteroidota</taxon>
        <taxon>Flavobacteriia</taxon>
        <taxon>Flavobacteriales</taxon>
        <taxon>Weeksellaceae</taxon>
        <taxon>Cruoricaptor</taxon>
    </lineage>
</organism>
<dbReference type="EMBL" id="FQYI01000005">
    <property type="protein sequence ID" value="SHI81684.1"/>
    <property type="molecule type" value="Genomic_DNA"/>
</dbReference>
<evidence type="ECO:0000313" key="3">
    <source>
        <dbReference type="Proteomes" id="UP000184335"/>
    </source>
</evidence>
<reference evidence="2 3" key="1">
    <citation type="submission" date="2016-11" db="EMBL/GenBank/DDBJ databases">
        <authorList>
            <person name="Jaros S."/>
            <person name="Januszkiewicz K."/>
            <person name="Wedrychowicz H."/>
        </authorList>
    </citation>
    <scope>NUCLEOTIDE SEQUENCE [LARGE SCALE GENOMIC DNA]</scope>
    <source>
        <strain evidence="2 3">DSM 25479</strain>
    </source>
</reference>
<dbReference type="Pfam" id="PF03009">
    <property type="entry name" value="GDPD"/>
    <property type="match status" value="1"/>
</dbReference>
<dbReference type="PANTHER" id="PTHR46320:SF1">
    <property type="entry name" value="GLYCEROPHOSPHODIESTER PHOSPHODIESTERASE 1"/>
    <property type="match status" value="1"/>
</dbReference>
<dbReference type="OrthoDB" id="384721at2"/>
<dbReference type="RefSeq" id="WP_073179298.1">
    <property type="nucleotide sequence ID" value="NZ_FQYI01000005.1"/>
</dbReference>
<dbReference type="Pfam" id="PF16387">
    <property type="entry name" value="DUF4996"/>
    <property type="match status" value="1"/>
</dbReference>
<dbReference type="SUPFAM" id="SSF51695">
    <property type="entry name" value="PLC-like phosphodiesterases"/>
    <property type="match status" value="1"/>
</dbReference>
<dbReference type="InterPro" id="IPR017946">
    <property type="entry name" value="PLC-like_Pdiesterase_TIM-brl"/>
</dbReference>
<dbReference type="PROSITE" id="PS51704">
    <property type="entry name" value="GP_PDE"/>
    <property type="match status" value="1"/>
</dbReference>
<dbReference type="Gene3D" id="3.20.20.190">
    <property type="entry name" value="Phosphatidylinositol (PI) phosphodiesterase"/>
    <property type="match status" value="1"/>
</dbReference>
<dbReference type="InterPro" id="IPR030395">
    <property type="entry name" value="GP_PDE_dom"/>
</dbReference>
<dbReference type="GO" id="GO:0008889">
    <property type="term" value="F:glycerophosphodiester phosphodiesterase activity"/>
    <property type="evidence" value="ECO:0007669"/>
    <property type="project" value="TreeGrafter"/>
</dbReference>
<dbReference type="GO" id="GO:0006644">
    <property type="term" value="P:phospholipid metabolic process"/>
    <property type="evidence" value="ECO:0007669"/>
    <property type="project" value="TreeGrafter"/>
</dbReference>
<dbReference type="PANTHER" id="PTHR46320">
    <property type="entry name" value="GLYCEROPHOSPHODIESTER PHOSPHODIESTERASE 1"/>
    <property type="match status" value="1"/>
</dbReference>
<dbReference type="Proteomes" id="UP000184335">
    <property type="component" value="Unassembled WGS sequence"/>
</dbReference>